<comment type="subcellular location">
    <subcellularLocation>
        <location evidence="1">Membrane</location>
        <topology evidence="1">Multi-pass membrane protein</topology>
    </subcellularLocation>
</comment>
<dbReference type="EMBL" id="NPJF01000002">
    <property type="protein sequence ID" value="OYP57345.1"/>
    <property type="molecule type" value="Genomic_DNA"/>
</dbReference>
<dbReference type="PANTHER" id="PTHR33507:SF3">
    <property type="entry name" value="INNER MEMBRANE PROTEIN YBBJ"/>
    <property type="match status" value="1"/>
</dbReference>
<reference evidence="7" key="2">
    <citation type="submission" date="2021-08" db="EMBL/GenBank/DDBJ databases">
        <title>Prevotella lacticifex sp. nov., isolated from rumen of cow.</title>
        <authorList>
            <person name="Shinkai T."/>
            <person name="Ikeyama N."/>
            <person name="Kumagai M."/>
            <person name="Ohmori H."/>
            <person name="Sakamoto M."/>
            <person name="Ohkuma M."/>
            <person name="Mitsumori M."/>
        </authorList>
    </citation>
    <scope>NUCLEOTIDE SEQUENCE</scope>
    <source>
        <strain evidence="7">DSM 11371</strain>
    </source>
</reference>
<evidence type="ECO:0000256" key="1">
    <source>
        <dbReference type="ARBA" id="ARBA00004141"/>
    </source>
</evidence>
<dbReference type="AlphaFoldDB" id="A0AA37MK80"/>
<protein>
    <submittedName>
        <fullName evidence="7">DUF107 domain-containing protein</fullName>
    </submittedName>
    <submittedName>
        <fullName evidence="8">NfeD family protein</fullName>
    </submittedName>
</protein>
<dbReference type="Gene3D" id="2.40.50.140">
    <property type="entry name" value="Nucleic acid-binding proteins"/>
    <property type="match status" value="1"/>
</dbReference>
<evidence type="ECO:0000313" key="8">
    <source>
        <dbReference type="EMBL" id="OYP57345.1"/>
    </source>
</evidence>
<keyword evidence="4 5" id="KW-0472">Membrane</keyword>
<dbReference type="InterPro" id="IPR052165">
    <property type="entry name" value="Membrane_assoc_protease"/>
</dbReference>
<evidence type="ECO:0000259" key="6">
    <source>
        <dbReference type="Pfam" id="PF01957"/>
    </source>
</evidence>
<dbReference type="Proteomes" id="UP000887043">
    <property type="component" value="Unassembled WGS sequence"/>
</dbReference>
<dbReference type="RefSeq" id="WP_006283366.1">
    <property type="nucleotide sequence ID" value="NZ_BPTR01000001.1"/>
</dbReference>
<feature type="transmembrane region" description="Helical" evidence="5">
    <location>
        <begin position="52"/>
        <end position="70"/>
    </location>
</feature>
<feature type="transmembrane region" description="Helical" evidence="5">
    <location>
        <begin position="12"/>
        <end position="40"/>
    </location>
</feature>
<feature type="domain" description="NfeD-like C-terminal" evidence="6">
    <location>
        <begin position="89"/>
        <end position="148"/>
    </location>
</feature>
<keyword evidence="9" id="KW-1185">Reference proteome</keyword>
<dbReference type="PANTHER" id="PTHR33507">
    <property type="entry name" value="INNER MEMBRANE PROTEIN YBBJ"/>
    <property type="match status" value="1"/>
</dbReference>
<sequence length="152" mass="16986">MIEYISNNLWLFWLIITAVCLILELCSGDFYITCFAVGALLTVCPALAHLPLWVQIMVWAVMSVLSIWLIRPKLVDLIHKGADIRNSNADALIGKIGKVVETIPANGYGYIQVDGDQWKSKSIDDADIALGEKVEIVERESIIMTVRKIKNI</sequence>
<evidence type="ECO:0000256" key="3">
    <source>
        <dbReference type="ARBA" id="ARBA00022989"/>
    </source>
</evidence>
<dbReference type="GO" id="GO:0005886">
    <property type="term" value="C:plasma membrane"/>
    <property type="evidence" value="ECO:0007669"/>
    <property type="project" value="TreeGrafter"/>
</dbReference>
<reference evidence="8 9" key="1">
    <citation type="submission" date="2017-08" db="EMBL/GenBank/DDBJ databases">
        <title>Comparative genomics of non-oral Prevotella species.</title>
        <authorList>
            <person name="Accetto T."/>
            <person name="Nograsek B."/>
            <person name="Avgustin G."/>
        </authorList>
    </citation>
    <scope>NUCLEOTIDE SEQUENCE [LARGE SCALE GENOMIC DNA]</scope>
    <source>
        <strain evidence="8 9">TC1-1</strain>
    </source>
</reference>
<evidence type="ECO:0000256" key="5">
    <source>
        <dbReference type="SAM" id="Phobius"/>
    </source>
</evidence>
<evidence type="ECO:0000256" key="2">
    <source>
        <dbReference type="ARBA" id="ARBA00022692"/>
    </source>
</evidence>
<proteinExistence type="predicted"/>
<dbReference type="InterPro" id="IPR002810">
    <property type="entry name" value="NfeD-like_C"/>
</dbReference>
<dbReference type="Proteomes" id="UP000216189">
    <property type="component" value="Unassembled WGS sequence"/>
</dbReference>
<evidence type="ECO:0000313" key="10">
    <source>
        <dbReference type="Proteomes" id="UP000887043"/>
    </source>
</evidence>
<gene>
    <name evidence="8" type="ORF">CIK91_00290</name>
    <name evidence="7" type="ORF">PRRU23_03170</name>
</gene>
<organism evidence="7 10">
    <name type="scientific">Segatella bryantii</name>
    <name type="common">Prevotella bryantii</name>
    <dbReference type="NCBI Taxonomy" id="77095"/>
    <lineage>
        <taxon>Bacteria</taxon>
        <taxon>Pseudomonadati</taxon>
        <taxon>Bacteroidota</taxon>
        <taxon>Bacteroidia</taxon>
        <taxon>Bacteroidales</taxon>
        <taxon>Prevotellaceae</taxon>
        <taxon>Segatella</taxon>
    </lineage>
</organism>
<comment type="caution">
    <text evidence="7">The sequence shown here is derived from an EMBL/GenBank/DDBJ whole genome shotgun (WGS) entry which is preliminary data.</text>
</comment>
<keyword evidence="2 5" id="KW-0812">Transmembrane</keyword>
<evidence type="ECO:0000313" key="9">
    <source>
        <dbReference type="Proteomes" id="UP000216189"/>
    </source>
</evidence>
<dbReference type="SUPFAM" id="SSF141322">
    <property type="entry name" value="NfeD domain-like"/>
    <property type="match status" value="1"/>
</dbReference>
<name>A0AA37MK80_SEGBR</name>
<keyword evidence="3 5" id="KW-1133">Transmembrane helix</keyword>
<accession>A0AA37MK80</accession>
<dbReference type="Pfam" id="PF01957">
    <property type="entry name" value="NfeD"/>
    <property type="match status" value="1"/>
</dbReference>
<dbReference type="InterPro" id="IPR012340">
    <property type="entry name" value="NA-bd_OB-fold"/>
</dbReference>
<evidence type="ECO:0000313" key="7">
    <source>
        <dbReference type="EMBL" id="GJG26617.1"/>
    </source>
</evidence>
<dbReference type="EMBL" id="BPTR01000001">
    <property type="protein sequence ID" value="GJG26617.1"/>
    <property type="molecule type" value="Genomic_DNA"/>
</dbReference>
<evidence type="ECO:0000256" key="4">
    <source>
        <dbReference type="ARBA" id="ARBA00023136"/>
    </source>
</evidence>